<dbReference type="STRING" id="22663.A0A2I0JJS2"/>
<dbReference type="GO" id="GO:0016298">
    <property type="term" value="F:lipase activity"/>
    <property type="evidence" value="ECO:0007669"/>
    <property type="project" value="TreeGrafter"/>
</dbReference>
<accession>A0A2I0JJS2</accession>
<dbReference type="EMBL" id="PGOL01001595">
    <property type="protein sequence ID" value="PKI56518.1"/>
    <property type="molecule type" value="Genomic_DNA"/>
</dbReference>
<keyword evidence="4" id="KW-1185">Reference proteome</keyword>
<name>A0A2I0JJS2_PUNGR</name>
<proteinExistence type="inferred from homology"/>
<organism evidence="3 4">
    <name type="scientific">Punica granatum</name>
    <name type="common">Pomegranate</name>
    <dbReference type="NCBI Taxonomy" id="22663"/>
    <lineage>
        <taxon>Eukaryota</taxon>
        <taxon>Viridiplantae</taxon>
        <taxon>Streptophyta</taxon>
        <taxon>Embryophyta</taxon>
        <taxon>Tracheophyta</taxon>
        <taxon>Spermatophyta</taxon>
        <taxon>Magnoliopsida</taxon>
        <taxon>eudicotyledons</taxon>
        <taxon>Gunneridae</taxon>
        <taxon>Pentapetalae</taxon>
        <taxon>rosids</taxon>
        <taxon>malvids</taxon>
        <taxon>Myrtales</taxon>
        <taxon>Lythraceae</taxon>
        <taxon>Punica</taxon>
    </lineage>
</organism>
<dbReference type="PANTHER" id="PTHR45966">
    <property type="entry name" value="GDSL-LIKE LIPASE/ACYLHYDROLASE"/>
    <property type="match status" value="1"/>
</dbReference>
<evidence type="ECO:0000256" key="2">
    <source>
        <dbReference type="ARBA" id="ARBA00022729"/>
    </source>
</evidence>
<dbReference type="Gene3D" id="3.40.50.1110">
    <property type="entry name" value="SGNH hydrolase"/>
    <property type="match status" value="1"/>
</dbReference>
<evidence type="ECO:0000256" key="1">
    <source>
        <dbReference type="ARBA" id="ARBA00008668"/>
    </source>
</evidence>
<comment type="caution">
    <text evidence="3">The sequence shown here is derived from an EMBL/GenBank/DDBJ whole genome shotgun (WGS) entry which is preliminary data.</text>
</comment>
<gene>
    <name evidence="3" type="ORF">CRG98_023044</name>
</gene>
<comment type="similarity">
    <text evidence="1">Belongs to the 'GDSL' lipolytic enzyme family.</text>
</comment>
<dbReference type="AlphaFoldDB" id="A0A2I0JJS2"/>
<dbReference type="InterPro" id="IPR044552">
    <property type="entry name" value="GLIP1-5/GLL25"/>
</dbReference>
<dbReference type="PANTHER" id="PTHR45966:SF1">
    <property type="entry name" value="GDSL ESTERASE_LIPASE 1-RELATED"/>
    <property type="match status" value="1"/>
</dbReference>
<dbReference type="Proteomes" id="UP000233551">
    <property type="component" value="Unassembled WGS sequence"/>
</dbReference>
<protein>
    <recommendedName>
        <fullName evidence="5">GDSL esterase/lipase 5-like</fullName>
    </recommendedName>
</protein>
<evidence type="ECO:0000313" key="3">
    <source>
        <dbReference type="EMBL" id="PKI56518.1"/>
    </source>
</evidence>
<evidence type="ECO:0000313" key="4">
    <source>
        <dbReference type="Proteomes" id="UP000233551"/>
    </source>
</evidence>
<dbReference type="Pfam" id="PF00657">
    <property type="entry name" value="Lipase_GDSL"/>
    <property type="match status" value="1"/>
</dbReference>
<reference evidence="3 4" key="1">
    <citation type="submission" date="2017-11" db="EMBL/GenBank/DDBJ databases">
        <title>De-novo sequencing of pomegranate (Punica granatum L.) genome.</title>
        <authorList>
            <person name="Akparov Z."/>
            <person name="Amiraslanov A."/>
            <person name="Hajiyeva S."/>
            <person name="Abbasov M."/>
            <person name="Kaur K."/>
            <person name="Hamwieh A."/>
            <person name="Solovyev V."/>
            <person name="Salamov A."/>
            <person name="Braich B."/>
            <person name="Kosarev P."/>
            <person name="Mahmoud A."/>
            <person name="Hajiyev E."/>
            <person name="Babayeva S."/>
            <person name="Izzatullayeva V."/>
            <person name="Mammadov A."/>
            <person name="Mammadov A."/>
            <person name="Sharifova S."/>
            <person name="Ojaghi J."/>
            <person name="Eynullazada K."/>
            <person name="Bayramov B."/>
            <person name="Abdulazimova A."/>
            <person name="Shahmuradov I."/>
        </authorList>
    </citation>
    <scope>NUCLEOTIDE SEQUENCE [LARGE SCALE GENOMIC DNA]</scope>
    <source>
        <strain evidence="4">cv. AG2017</strain>
        <tissue evidence="3">Leaf</tissue>
    </source>
</reference>
<sequence length="227" mass="24771">MGGANFASAGAGALAETHSGFVVDLKSQLRQFEKIEKQLKKNFGDELAAKTISEAVYMFSIGGNDYGSPFFTNSTLFQSHSHEQYVAMVIGNLTSVISGIHSKGGRKFGVNSLGPLGCHPVMRALEGTGACSKELNELVKLHNGALAKALQKFQGRQGGMLWFRSLQGKDKLWGEERGDRVQIVSEPLRAHLLRLQSSAREGQPVLCRVDVERKHQCNWTVQSGRAV</sequence>
<dbReference type="InterPro" id="IPR001087">
    <property type="entry name" value="GDSL"/>
</dbReference>
<dbReference type="InterPro" id="IPR036514">
    <property type="entry name" value="SGNH_hydro_sf"/>
</dbReference>
<keyword evidence="2" id="KW-0732">Signal</keyword>
<evidence type="ECO:0008006" key="5">
    <source>
        <dbReference type="Google" id="ProtNLM"/>
    </source>
</evidence>